<evidence type="ECO:0000313" key="3">
    <source>
        <dbReference type="EMBL" id="MEB3104039.1"/>
    </source>
</evidence>
<feature type="domain" description="DUF4350" evidence="2">
    <location>
        <begin position="38"/>
        <end position="130"/>
    </location>
</feature>
<dbReference type="EMBL" id="JAYJLD010000070">
    <property type="protein sequence ID" value="MEB3104039.1"/>
    <property type="molecule type" value="Genomic_DNA"/>
</dbReference>
<accession>A0ABU5ZNJ6</accession>
<dbReference type="InterPro" id="IPR025646">
    <property type="entry name" value="DUF4350"/>
</dbReference>
<proteinExistence type="predicted"/>
<evidence type="ECO:0000256" key="1">
    <source>
        <dbReference type="SAM" id="MobiDB-lite"/>
    </source>
</evidence>
<evidence type="ECO:0000259" key="2">
    <source>
        <dbReference type="Pfam" id="PF14258"/>
    </source>
</evidence>
<feature type="region of interest" description="Disordered" evidence="1">
    <location>
        <begin position="153"/>
        <end position="176"/>
    </location>
</feature>
<dbReference type="Pfam" id="PF14258">
    <property type="entry name" value="DUF4350"/>
    <property type="match status" value="1"/>
</dbReference>
<protein>
    <submittedName>
        <fullName evidence="3">DUF4350 domain-containing protein</fullName>
    </submittedName>
</protein>
<evidence type="ECO:0000313" key="4">
    <source>
        <dbReference type="Proteomes" id="UP001310386"/>
    </source>
</evidence>
<organism evidence="3 4">
    <name type="scientific">Ferviditalea candida</name>
    <dbReference type="NCBI Taxonomy" id="3108399"/>
    <lineage>
        <taxon>Bacteria</taxon>
        <taxon>Bacillati</taxon>
        <taxon>Bacillota</taxon>
        <taxon>Bacilli</taxon>
        <taxon>Bacillales</taxon>
        <taxon>Paenibacillaceae</taxon>
        <taxon>Ferviditalea</taxon>
    </lineage>
</organism>
<name>A0ABU5ZNJ6_9BACL</name>
<comment type="caution">
    <text evidence="3">The sequence shown here is derived from an EMBL/GenBank/DDBJ whole genome shotgun (WGS) entry which is preliminary data.</text>
</comment>
<gene>
    <name evidence="3" type="ORF">VF724_20720</name>
</gene>
<sequence>MPMPNRLLAALVAAVLLFLIAGSLLVKPKPRKYPPYLSFSPDLHGVKVMFLLLKEKQRPAKGWEQSWRFLPAGGDQAIVVIEPLGMQDWESDWIVKWAEQGNDVILFDRDPRQFKPLRLSVTNEKNAKSGPKKIMAHMPSWRSASQRGRYQGTVSTDNRLTGIPQGKLSPPTIRVY</sequence>
<keyword evidence="4" id="KW-1185">Reference proteome</keyword>
<reference evidence="3" key="1">
    <citation type="submission" date="2023-12" db="EMBL/GenBank/DDBJ databases">
        <title>Fervidustalea candida gen. nov., sp. nov., a novel member of the family Paenibacillaceae isolated from a geothermal area.</title>
        <authorList>
            <person name="Li W.-J."/>
            <person name="Jiao J.-Y."/>
            <person name="Chen Y."/>
        </authorList>
    </citation>
    <scope>NUCLEOTIDE SEQUENCE</scope>
    <source>
        <strain evidence="3">SYSU GA230002</strain>
    </source>
</reference>
<dbReference type="RefSeq" id="WP_371756166.1">
    <property type="nucleotide sequence ID" value="NZ_JAYJLD010000070.1"/>
</dbReference>
<dbReference type="Proteomes" id="UP001310386">
    <property type="component" value="Unassembled WGS sequence"/>
</dbReference>